<dbReference type="Proteomes" id="UP000237631">
    <property type="component" value="Unassembled WGS sequence"/>
</dbReference>
<gene>
    <name evidence="1" type="ORF">CBER1_00064</name>
</gene>
<keyword evidence="2" id="KW-1185">Reference proteome</keyword>
<organism evidence="1 2">
    <name type="scientific">Cercospora berteroae</name>
    <dbReference type="NCBI Taxonomy" id="357750"/>
    <lineage>
        <taxon>Eukaryota</taxon>
        <taxon>Fungi</taxon>
        <taxon>Dikarya</taxon>
        <taxon>Ascomycota</taxon>
        <taxon>Pezizomycotina</taxon>
        <taxon>Dothideomycetes</taxon>
        <taxon>Dothideomycetidae</taxon>
        <taxon>Mycosphaerellales</taxon>
        <taxon>Mycosphaerellaceae</taxon>
        <taxon>Cercospora</taxon>
    </lineage>
</organism>
<dbReference type="OrthoDB" id="3645190at2759"/>
<reference evidence="2" key="1">
    <citation type="journal article" date="2017" name="bioRxiv">
        <title>Conservation of a gene cluster reveals novel cercosporin biosynthetic mechanisms and extends production to the genus Colletotrichum.</title>
        <authorList>
            <person name="de Jonge R."/>
            <person name="Ebert M.K."/>
            <person name="Huitt-Roehl C.R."/>
            <person name="Pal P."/>
            <person name="Suttle J.C."/>
            <person name="Spanner R.E."/>
            <person name="Neubauer J.D."/>
            <person name="Jurick W.M.II."/>
            <person name="Stott K.A."/>
            <person name="Secor G.A."/>
            <person name="Thomma B.P.H.J."/>
            <person name="Van de Peer Y."/>
            <person name="Townsend C.A."/>
            <person name="Bolton M.D."/>
        </authorList>
    </citation>
    <scope>NUCLEOTIDE SEQUENCE [LARGE SCALE GENOMIC DNA]</scope>
    <source>
        <strain evidence="2">CBS538.71</strain>
    </source>
</reference>
<evidence type="ECO:0000313" key="2">
    <source>
        <dbReference type="Proteomes" id="UP000237631"/>
    </source>
</evidence>
<sequence>MQGDTAASVLKDLKTMEDHGSRFIGFEEAFGAGFCLVLKTGIAKDFFEKQVPKKPGGDRDYVIHHVRLGTDIPQLAQRHAGLRNKLVEYERDRLARLYALTDL</sequence>
<accession>A0A2S6CDE1</accession>
<evidence type="ECO:0000313" key="1">
    <source>
        <dbReference type="EMBL" id="PPJ57726.1"/>
    </source>
</evidence>
<protein>
    <submittedName>
        <fullName evidence="1">Uncharacterized protein</fullName>
    </submittedName>
</protein>
<comment type="caution">
    <text evidence="1">The sequence shown here is derived from an EMBL/GenBank/DDBJ whole genome shotgun (WGS) entry which is preliminary data.</text>
</comment>
<dbReference type="AlphaFoldDB" id="A0A2S6CDE1"/>
<proteinExistence type="predicted"/>
<name>A0A2S6CDE1_9PEZI</name>
<dbReference type="EMBL" id="PNEN01000488">
    <property type="protein sequence ID" value="PPJ57726.1"/>
    <property type="molecule type" value="Genomic_DNA"/>
</dbReference>